<evidence type="ECO:0000256" key="4">
    <source>
        <dbReference type="ARBA" id="ARBA00022898"/>
    </source>
</evidence>
<organism evidence="6 7">
    <name type="scientific">Fontibacillus solani</name>
    <dbReference type="NCBI Taxonomy" id="1572857"/>
    <lineage>
        <taxon>Bacteria</taxon>
        <taxon>Bacillati</taxon>
        <taxon>Bacillota</taxon>
        <taxon>Bacilli</taxon>
        <taxon>Bacillales</taxon>
        <taxon>Paenibacillaceae</taxon>
        <taxon>Fontibacillus</taxon>
    </lineage>
</organism>
<keyword evidence="4" id="KW-0663">Pyridoxal phosphate</keyword>
<dbReference type="InterPro" id="IPR015421">
    <property type="entry name" value="PyrdxlP-dep_Trfase_major"/>
</dbReference>
<dbReference type="InterPro" id="IPR050859">
    <property type="entry name" value="Class-I_PLP-dep_aminotransf"/>
</dbReference>
<dbReference type="Gene3D" id="3.90.1150.10">
    <property type="entry name" value="Aspartate Aminotransferase, domain 1"/>
    <property type="match status" value="1"/>
</dbReference>
<proteinExistence type="predicted"/>
<keyword evidence="2 6" id="KW-0032">Aminotransferase</keyword>
<evidence type="ECO:0000256" key="2">
    <source>
        <dbReference type="ARBA" id="ARBA00022576"/>
    </source>
</evidence>
<evidence type="ECO:0000313" key="6">
    <source>
        <dbReference type="EMBL" id="MBA9085053.1"/>
    </source>
</evidence>
<accession>A0A7W3XR05</accession>
<dbReference type="Gene3D" id="3.40.640.10">
    <property type="entry name" value="Type I PLP-dependent aspartate aminotransferase-like (Major domain)"/>
    <property type="match status" value="1"/>
</dbReference>
<dbReference type="InterPro" id="IPR015424">
    <property type="entry name" value="PyrdxlP-dep_Trfase"/>
</dbReference>
<dbReference type="EMBL" id="JACJIP010000007">
    <property type="protein sequence ID" value="MBA9085053.1"/>
    <property type="molecule type" value="Genomic_DNA"/>
</dbReference>
<dbReference type="PANTHER" id="PTHR42790">
    <property type="entry name" value="AMINOTRANSFERASE"/>
    <property type="match status" value="1"/>
</dbReference>
<keyword evidence="3 6" id="KW-0808">Transferase</keyword>
<dbReference type="GO" id="GO:0008483">
    <property type="term" value="F:transaminase activity"/>
    <property type="evidence" value="ECO:0007669"/>
    <property type="project" value="UniProtKB-KW"/>
</dbReference>
<comment type="caution">
    <text evidence="6">The sequence shown here is derived from an EMBL/GenBank/DDBJ whole genome shotgun (WGS) entry which is preliminary data.</text>
</comment>
<evidence type="ECO:0000313" key="7">
    <source>
        <dbReference type="Proteomes" id="UP000567067"/>
    </source>
</evidence>
<dbReference type="InterPro" id="IPR015422">
    <property type="entry name" value="PyrdxlP-dep_Trfase_small"/>
</dbReference>
<dbReference type="RefSeq" id="WP_182535001.1">
    <property type="nucleotide sequence ID" value="NZ_JACJIP010000007.1"/>
</dbReference>
<comment type="cofactor">
    <cofactor evidence="1">
        <name>pyridoxal 5'-phosphate</name>
        <dbReference type="ChEBI" id="CHEBI:597326"/>
    </cofactor>
</comment>
<sequence length="432" mass="47401">MEVWGSRLECTGDIISFAGKNGDGGNQLDRAELEKLLDGIERLECEAQEDGGATAAAGGYLPLRKWLSEAYEAIGEHGIGPERMLLTGSAEEALGLLLRAVVKLGDAVLVETPASPEALALLQERGAVIVPVACDRDGMLPDHLREVIRIAKPALVYVTPQYSNPSGTVWSRMRRLALLDICDRYGIPIVEDDSAGIVPFVEPMEPDYPESSYKTSSLYRLCQEEQLTGAKVIGIASFESTLCPSRPVSWIISDPLMIMELSIMESQNEKAVLKKQQDQDVKNQHALYALLTGRVNRDTGDGEEICSFSWRRFVLSVKASYMARRTLMLELLQGSDWEECDVQHPGGGLYLWVSLPSGLSSEALKRAAMLKGVTFMPGSFCYATSTGIDSFGDEIINESIRLNYAAQSEDRLRRGMTLIGEALSEFTARSGY</sequence>
<dbReference type="SUPFAM" id="SSF53383">
    <property type="entry name" value="PLP-dependent transferases"/>
    <property type="match status" value="1"/>
</dbReference>
<dbReference type="GO" id="GO:0030170">
    <property type="term" value="F:pyridoxal phosphate binding"/>
    <property type="evidence" value="ECO:0007669"/>
    <property type="project" value="InterPro"/>
</dbReference>
<evidence type="ECO:0000259" key="5">
    <source>
        <dbReference type="Pfam" id="PF00155"/>
    </source>
</evidence>
<protein>
    <submittedName>
        <fullName evidence="6">2-aminoadipate transaminase</fullName>
        <ecNumber evidence="6">2.6.1.-</ecNumber>
    </submittedName>
</protein>
<dbReference type="AlphaFoldDB" id="A0A7W3XR05"/>
<feature type="domain" description="Aminotransferase class I/classII large" evidence="5">
    <location>
        <begin position="64"/>
        <end position="193"/>
    </location>
</feature>
<reference evidence="6 7" key="1">
    <citation type="submission" date="2020-08" db="EMBL/GenBank/DDBJ databases">
        <title>Genomic Encyclopedia of Type Strains, Phase III (KMG-III): the genomes of soil and plant-associated and newly described type strains.</title>
        <authorList>
            <person name="Whitman W."/>
        </authorList>
    </citation>
    <scope>NUCLEOTIDE SEQUENCE [LARGE SCALE GENOMIC DNA]</scope>
    <source>
        <strain evidence="6 7">CECT 8693</strain>
    </source>
</reference>
<gene>
    <name evidence="6" type="ORF">FHR92_001515</name>
</gene>
<dbReference type="GO" id="GO:1901605">
    <property type="term" value="P:alpha-amino acid metabolic process"/>
    <property type="evidence" value="ECO:0007669"/>
    <property type="project" value="TreeGrafter"/>
</dbReference>
<evidence type="ECO:0000256" key="1">
    <source>
        <dbReference type="ARBA" id="ARBA00001933"/>
    </source>
</evidence>
<dbReference type="Pfam" id="PF00155">
    <property type="entry name" value="Aminotran_1_2"/>
    <property type="match status" value="1"/>
</dbReference>
<dbReference type="Proteomes" id="UP000567067">
    <property type="component" value="Unassembled WGS sequence"/>
</dbReference>
<dbReference type="PANTHER" id="PTHR42790:SF19">
    <property type="entry name" value="KYNURENINE_ALPHA-AMINOADIPATE AMINOTRANSFERASE, MITOCHONDRIAL"/>
    <property type="match status" value="1"/>
</dbReference>
<dbReference type="CDD" id="cd00609">
    <property type="entry name" value="AAT_like"/>
    <property type="match status" value="1"/>
</dbReference>
<name>A0A7W3XR05_9BACL</name>
<evidence type="ECO:0000256" key="3">
    <source>
        <dbReference type="ARBA" id="ARBA00022679"/>
    </source>
</evidence>
<dbReference type="InterPro" id="IPR004839">
    <property type="entry name" value="Aminotransferase_I/II_large"/>
</dbReference>
<dbReference type="EC" id="2.6.1.-" evidence="6"/>
<keyword evidence="7" id="KW-1185">Reference proteome</keyword>